<dbReference type="GO" id="GO:0016791">
    <property type="term" value="F:phosphatase activity"/>
    <property type="evidence" value="ECO:0007669"/>
    <property type="project" value="TreeGrafter"/>
</dbReference>
<dbReference type="Proteomes" id="UP000235786">
    <property type="component" value="Unassembled WGS sequence"/>
</dbReference>
<name>A0A2J6R0E4_HYAVF</name>
<dbReference type="Gene3D" id="3.40.50.1240">
    <property type="entry name" value="Phosphoglycerate mutase-like"/>
    <property type="match status" value="1"/>
</dbReference>
<reference evidence="1 2" key="1">
    <citation type="submission" date="2016-04" db="EMBL/GenBank/DDBJ databases">
        <title>A degradative enzymes factory behind the ericoid mycorrhizal symbiosis.</title>
        <authorList>
            <consortium name="DOE Joint Genome Institute"/>
            <person name="Martino E."/>
            <person name="Morin E."/>
            <person name="Grelet G."/>
            <person name="Kuo A."/>
            <person name="Kohler A."/>
            <person name="Daghino S."/>
            <person name="Barry K."/>
            <person name="Choi C."/>
            <person name="Cichocki N."/>
            <person name="Clum A."/>
            <person name="Copeland A."/>
            <person name="Hainaut M."/>
            <person name="Haridas S."/>
            <person name="Labutti K."/>
            <person name="Lindquist E."/>
            <person name="Lipzen A."/>
            <person name="Khouja H.-R."/>
            <person name="Murat C."/>
            <person name="Ohm R."/>
            <person name="Olson A."/>
            <person name="Spatafora J."/>
            <person name="Veneault-Fourrey C."/>
            <person name="Henrissat B."/>
            <person name="Grigoriev I."/>
            <person name="Martin F."/>
            <person name="Perotto S."/>
        </authorList>
    </citation>
    <scope>NUCLEOTIDE SEQUENCE [LARGE SCALE GENOMIC DNA]</scope>
    <source>
        <strain evidence="1 2">F</strain>
    </source>
</reference>
<gene>
    <name evidence="1" type="ORF">L207DRAFT_590862</name>
</gene>
<dbReference type="PANTHER" id="PTHR48100">
    <property type="entry name" value="BROAD-SPECIFICITY PHOSPHATASE YOR283W-RELATED"/>
    <property type="match status" value="1"/>
</dbReference>
<dbReference type="InterPro" id="IPR013078">
    <property type="entry name" value="His_Pase_superF_clade-1"/>
</dbReference>
<dbReference type="AlphaFoldDB" id="A0A2J6R0E4"/>
<organism evidence="1 2">
    <name type="scientific">Hyaloscypha variabilis (strain UAMH 11265 / GT02V1 / F)</name>
    <name type="common">Meliniomyces variabilis</name>
    <dbReference type="NCBI Taxonomy" id="1149755"/>
    <lineage>
        <taxon>Eukaryota</taxon>
        <taxon>Fungi</taxon>
        <taxon>Dikarya</taxon>
        <taxon>Ascomycota</taxon>
        <taxon>Pezizomycotina</taxon>
        <taxon>Leotiomycetes</taxon>
        <taxon>Helotiales</taxon>
        <taxon>Hyaloscyphaceae</taxon>
        <taxon>Hyaloscypha</taxon>
        <taxon>Hyaloscypha variabilis</taxon>
    </lineage>
</organism>
<dbReference type="InterPro" id="IPR050275">
    <property type="entry name" value="PGM_Phosphatase"/>
</dbReference>
<proteinExistence type="predicted"/>
<protein>
    <submittedName>
        <fullName evidence="1">Phosphoglycerate mutase-like protein</fullName>
    </submittedName>
</protein>
<dbReference type="SMART" id="SM00855">
    <property type="entry name" value="PGAM"/>
    <property type="match status" value="1"/>
</dbReference>
<dbReference type="SUPFAM" id="SSF53254">
    <property type="entry name" value="Phosphoglycerate mutase-like"/>
    <property type="match status" value="1"/>
</dbReference>
<accession>A0A2J6R0E4</accession>
<dbReference type="CDD" id="cd07067">
    <property type="entry name" value="HP_PGM_like"/>
    <property type="match status" value="1"/>
</dbReference>
<evidence type="ECO:0000313" key="2">
    <source>
        <dbReference type="Proteomes" id="UP000235786"/>
    </source>
</evidence>
<evidence type="ECO:0000313" key="1">
    <source>
        <dbReference type="EMBL" id="PMD31988.1"/>
    </source>
</evidence>
<dbReference type="Pfam" id="PF00300">
    <property type="entry name" value="His_Phos_1"/>
    <property type="match status" value="1"/>
</dbReference>
<dbReference type="EMBL" id="KZ613960">
    <property type="protein sequence ID" value="PMD31988.1"/>
    <property type="molecule type" value="Genomic_DNA"/>
</dbReference>
<dbReference type="GO" id="GO:0005737">
    <property type="term" value="C:cytoplasm"/>
    <property type="evidence" value="ECO:0007669"/>
    <property type="project" value="TreeGrafter"/>
</dbReference>
<sequence>MPPTLILIRHAEGIHNFTVHDPPLTSLGLEIQCAALSAALKSHPLAPKISLIVTSPLTRTLQTTTSLSFLTSRGVPIIALPFLQETTNNNIDIGTPASILSKTFPSVDFSLVEKDEIWPRKEGLYAYQYEALIERGKVARNWLKERKEEVIAVVGHDGFLRVGLCGKKFGNADFRIFEFEEGEGDQLVEWESTEKNGGVLGTCPKGSFGWVESDFKYMPHPPSEDVIRAELAETERMAGSS</sequence>
<keyword evidence="2" id="KW-1185">Reference proteome</keyword>
<dbReference type="OrthoDB" id="496981at2759"/>
<dbReference type="PANTHER" id="PTHR48100:SF24">
    <property type="entry name" value="PHOSPHOGLYCERATE MUTASE"/>
    <property type="match status" value="1"/>
</dbReference>
<dbReference type="InterPro" id="IPR029033">
    <property type="entry name" value="His_PPase_superfam"/>
</dbReference>